<evidence type="ECO:0000256" key="1">
    <source>
        <dbReference type="SAM" id="MobiDB-lite"/>
    </source>
</evidence>
<feature type="compositionally biased region" description="Polar residues" evidence="1">
    <location>
        <begin position="71"/>
        <end position="83"/>
    </location>
</feature>
<feature type="compositionally biased region" description="Basic and acidic residues" evidence="1">
    <location>
        <begin position="55"/>
        <end position="67"/>
    </location>
</feature>
<gene>
    <name evidence="2" type="ORF">R1flu_008382</name>
</gene>
<feature type="region of interest" description="Disordered" evidence="1">
    <location>
        <begin position="31"/>
        <end position="83"/>
    </location>
</feature>
<reference evidence="2 3" key="1">
    <citation type="submission" date="2024-09" db="EMBL/GenBank/DDBJ databases">
        <title>Chromosome-scale assembly of Riccia fluitans.</title>
        <authorList>
            <person name="Paukszto L."/>
            <person name="Sawicki J."/>
            <person name="Karawczyk K."/>
            <person name="Piernik-Szablinska J."/>
            <person name="Szczecinska M."/>
            <person name="Mazdziarz M."/>
        </authorList>
    </citation>
    <scope>NUCLEOTIDE SEQUENCE [LARGE SCALE GENOMIC DNA]</scope>
    <source>
        <strain evidence="2">Rf_01</strain>
        <tissue evidence="2">Aerial parts of the thallus</tissue>
    </source>
</reference>
<dbReference type="Proteomes" id="UP001605036">
    <property type="component" value="Unassembled WGS sequence"/>
</dbReference>
<protein>
    <submittedName>
        <fullName evidence="2">Uncharacterized protein</fullName>
    </submittedName>
</protein>
<dbReference type="AlphaFoldDB" id="A0ABD1YF47"/>
<evidence type="ECO:0000313" key="3">
    <source>
        <dbReference type="Proteomes" id="UP001605036"/>
    </source>
</evidence>
<sequence length="95" mass="10083">MSNGATVLCLAAFDRQAGQQSGRGRTVAIVLGQRNQGKKDRVLEEGEESGSARRSVADDKADRKGSGKDSAGSTSRSTMQTCFPSCLHVNRHSSQ</sequence>
<name>A0ABD1YF47_9MARC</name>
<evidence type="ECO:0000313" key="2">
    <source>
        <dbReference type="EMBL" id="KAL2624137.1"/>
    </source>
</evidence>
<keyword evidence="3" id="KW-1185">Reference proteome</keyword>
<proteinExistence type="predicted"/>
<organism evidence="2 3">
    <name type="scientific">Riccia fluitans</name>
    <dbReference type="NCBI Taxonomy" id="41844"/>
    <lineage>
        <taxon>Eukaryota</taxon>
        <taxon>Viridiplantae</taxon>
        <taxon>Streptophyta</taxon>
        <taxon>Embryophyta</taxon>
        <taxon>Marchantiophyta</taxon>
        <taxon>Marchantiopsida</taxon>
        <taxon>Marchantiidae</taxon>
        <taxon>Marchantiales</taxon>
        <taxon>Ricciaceae</taxon>
        <taxon>Riccia</taxon>
    </lineage>
</organism>
<comment type="caution">
    <text evidence="2">The sequence shown here is derived from an EMBL/GenBank/DDBJ whole genome shotgun (WGS) entry which is preliminary data.</text>
</comment>
<dbReference type="EMBL" id="JBHFFA010000005">
    <property type="protein sequence ID" value="KAL2624137.1"/>
    <property type="molecule type" value="Genomic_DNA"/>
</dbReference>
<accession>A0ABD1YF47</accession>